<organism evidence="1">
    <name type="scientific">Anguilla anguilla</name>
    <name type="common">European freshwater eel</name>
    <name type="synonym">Muraena anguilla</name>
    <dbReference type="NCBI Taxonomy" id="7936"/>
    <lineage>
        <taxon>Eukaryota</taxon>
        <taxon>Metazoa</taxon>
        <taxon>Chordata</taxon>
        <taxon>Craniata</taxon>
        <taxon>Vertebrata</taxon>
        <taxon>Euteleostomi</taxon>
        <taxon>Actinopterygii</taxon>
        <taxon>Neopterygii</taxon>
        <taxon>Teleostei</taxon>
        <taxon>Anguilliformes</taxon>
        <taxon>Anguillidae</taxon>
        <taxon>Anguilla</taxon>
    </lineage>
</organism>
<reference evidence="1" key="1">
    <citation type="submission" date="2014-11" db="EMBL/GenBank/DDBJ databases">
        <authorList>
            <person name="Amaro Gonzalez C."/>
        </authorList>
    </citation>
    <scope>NUCLEOTIDE SEQUENCE</scope>
</reference>
<evidence type="ECO:0000313" key="1">
    <source>
        <dbReference type="EMBL" id="JAH82945.1"/>
    </source>
</evidence>
<proteinExistence type="predicted"/>
<accession>A0A0E9W061</accession>
<dbReference type="AlphaFoldDB" id="A0A0E9W061"/>
<protein>
    <submittedName>
        <fullName evidence="1">Uncharacterized protein</fullName>
    </submittedName>
</protein>
<dbReference type="EMBL" id="GBXM01025632">
    <property type="protein sequence ID" value="JAH82945.1"/>
    <property type="molecule type" value="Transcribed_RNA"/>
</dbReference>
<sequence>MDSNSCINVCEYGDMDSVIFMNV</sequence>
<reference evidence="1" key="2">
    <citation type="journal article" date="2015" name="Fish Shellfish Immunol.">
        <title>Early steps in the European eel (Anguilla anguilla)-Vibrio vulnificus interaction in the gills: Role of the RtxA13 toxin.</title>
        <authorList>
            <person name="Callol A."/>
            <person name="Pajuelo D."/>
            <person name="Ebbesson L."/>
            <person name="Teles M."/>
            <person name="MacKenzie S."/>
            <person name="Amaro C."/>
        </authorList>
    </citation>
    <scope>NUCLEOTIDE SEQUENCE</scope>
</reference>
<name>A0A0E9W061_ANGAN</name>